<comment type="caution">
    <text evidence="1">The sequence shown here is derived from an EMBL/GenBank/DDBJ whole genome shotgun (WGS) entry which is preliminary data.</text>
</comment>
<dbReference type="EMBL" id="BGPR01054371">
    <property type="protein sequence ID" value="GBO31148.1"/>
    <property type="molecule type" value="Genomic_DNA"/>
</dbReference>
<keyword evidence="5" id="KW-1185">Reference proteome</keyword>
<dbReference type="EMBL" id="BGPR01054296">
    <property type="protein sequence ID" value="GBO31093.1"/>
    <property type="molecule type" value="Genomic_DNA"/>
</dbReference>
<evidence type="ECO:0000313" key="4">
    <source>
        <dbReference type="EMBL" id="GBO31151.1"/>
    </source>
</evidence>
<evidence type="ECO:0000313" key="5">
    <source>
        <dbReference type="Proteomes" id="UP000499080"/>
    </source>
</evidence>
<organism evidence="1 5">
    <name type="scientific">Araneus ventricosus</name>
    <name type="common">Orbweaver spider</name>
    <name type="synonym">Epeira ventricosa</name>
    <dbReference type="NCBI Taxonomy" id="182803"/>
    <lineage>
        <taxon>Eukaryota</taxon>
        <taxon>Metazoa</taxon>
        <taxon>Ecdysozoa</taxon>
        <taxon>Arthropoda</taxon>
        <taxon>Chelicerata</taxon>
        <taxon>Arachnida</taxon>
        <taxon>Araneae</taxon>
        <taxon>Araneomorphae</taxon>
        <taxon>Entelegynae</taxon>
        <taxon>Araneoidea</taxon>
        <taxon>Araneidae</taxon>
        <taxon>Araneus</taxon>
    </lineage>
</organism>
<gene>
    <name evidence="3" type="ORF">AVEN_105628_1</name>
    <name evidence="4" type="ORF">AVEN_144736_1</name>
    <name evidence="2" type="ORF">AVEN_229651_1</name>
    <name evidence="1" type="ORF">AVEN_272079_1</name>
</gene>
<protein>
    <recommendedName>
        <fullName evidence="6">Tesmin/TSO1-like CXC domain-containing protein</fullName>
    </recommendedName>
</protein>
<evidence type="ECO:0000313" key="1">
    <source>
        <dbReference type="EMBL" id="GBO31093.1"/>
    </source>
</evidence>
<evidence type="ECO:0000313" key="3">
    <source>
        <dbReference type="EMBL" id="GBO31148.1"/>
    </source>
</evidence>
<sequence>MLPHFHASGHFPRAKSAHLYLQDMLQLENLIDPSVFRRFIQGFFTVRRSAKFSCRTSTDMTIEQSLMKSMQTDGGISRGRSNKLDPENWGWVSKDNGLEPIQTLLPPASEKLLNTIFCNCKKGRNCNCACKKVGLFSSQVCSNCQGESCSNVKSNTTDEDAYDIDEGISDPFFFLEQSIEMQQQGEEVSEEEHIIEEFEDYFDGS</sequence>
<dbReference type="EMBL" id="BGPR01054376">
    <property type="protein sequence ID" value="GBO31151.1"/>
    <property type="molecule type" value="Genomic_DNA"/>
</dbReference>
<evidence type="ECO:0000313" key="2">
    <source>
        <dbReference type="EMBL" id="GBO31144.1"/>
    </source>
</evidence>
<dbReference type="AlphaFoldDB" id="A0A4Y2W069"/>
<dbReference type="EMBL" id="BGPR01054367">
    <property type="protein sequence ID" value="GBO31144.1"/>
    <property type="molecule type" value="Genomic_DNA"/>
</dbReference>
<evidence type="ECO:0008006" key="6">
    <source>
        <dbReference type="Google" id="ProtNLM"/>
    </source>
</evidence>
<name>A0A4Y2W069_ARAVE</name>
<proteinExistence type="predicted"/>
<dbReference type="Proteomes" id="UP000499080">
    <property type="component" value="Unassembled WGS sequence"/>
</dbReference>
<reference evidence="1 5" key="1">
    <citation type="journal article" date="2019" name="Sci. Rep.">
        <title>Orb-weaving spider Araneus ventricosus genome elucidates the spidroin gene catalogue.</title>
        <authorList>
            <person name="Kono N."/>
            <person name="Nakamura H."/>
            <person name="Ohtoshi R."/>
            <person name="Moran D.A.P."/>
            <person name="Shinohara A."/>
            <person name="Yoshida Y."/>
            <person name="Fujiwara M."/>
            <person name="Mori M."/>
            <person name="Tomita M."/>
            <person name="Arakawa K."/>
        </authorList>
    </citation>
    <scope>NUCLEOTIDE SEQUENCE [LARGE SCALE GENOMIC DNA]</scope>
</reference>
<accession>A0A4Y2W069</accession>